<evidence type="ECO:0000259" key="2">
    <source>
        <dbReference type="Pfam" id="PF26180"/>
    </source>
</evidence>
<name>A0A250WSX6_9CHLO</name>
<dbReference type="Pfam" id="PF26180">
    <property type="entry name" value="PAP-OAS1"/>
    <property type="match status" value="1"/>
</dbReference>
<dbReference type="Proteomes" id="UP000232323">
    <property type="component" value="Unassembled WGS sequence"/>
</dbReference>
<reference evidence="3 4" key="1">
    <citation type="submission" date="2017-08" db="EMBL/GenBank/DDBJ databases">
        <title>Acidophilic green algal genome provides insights into adaptation to an acidic environment.</title>
        <authorList>
            <person name="Hirooka S."/>
            <person name="Hirose Y."/>
            <person name="Kanesaki Y."/>
            <person name="Higuchi S."/>
            <person name="Fujiwara T."/>
            <person name="Onuma R."/>
            <person name="Era A."/>
            <person name="Ohbayashi R."/>
            <person name="Uzuka A."/>
            <person name="Nozaki H."/>
            <person name="Yoshikawa H."/>
            <person name="Miyagishima S.Y."/>
        </authorList>
    </citation>
    <scope>NUCLEOTIDE SEQUENCE [LARGE SCALE GENOMIC DNA]</scope>
    <source>
        <strain evidence="3 4">NIES-2499</strain>
    </source>
</reference>
<dbReference type="STRING" id="1157962.A0A250WSX6"/>
<feature type="compositionally biased region" description="Polar residues" evidence="1">
    <location>
        <begin position="1551"/>
        <end position="1571"/>
    </location>
</feature>
<dbReference type="SUPFAM" id="SSF81301">
    <property type="entry name" value="Nucleotidyltransferase"/>
    <property type="match status" value="1"/>
</dbReference>
<dbReference type="InterPro" id="IPR043519">
    <property type="entry name" value="NT_sf"/>
</dbReference>
<dbReference type="EMBL" id="BEGY01000005">
    <property type="protein sequence ID" value="GAX73901.1"/>
    <property type="molecule type" value="Genomic_DNA"/>
</dbReference>
<feature type="region of interest" description="Disordered" evidence="1">
    <location>
        <begin position="1478"/>
        <end position="1577"/>
    </location>
</feature>
<gene>
    <name evidence="3" type="ORF">CEUSTIGMA_g1351.t1</name>
</gene>
<feature type="region of interest" description="Disordered" evidence="1">
    <location>
        <begin position="2272"/>
        <end position="2357"/>
    </location>
</feature>
<evidence type="ECO:0000256" key="1">
    <source>
        <dbReference type="SAM" id="MobiDB-lite"/>
    </source>
</evidence>
<feature type="region of interest" description="Disordered" evidence="1">
    <location>
        <begin position="1170"/>
        <end position="1198"/>
    </location>
</feature>
<dbReference type="PANTHER" id="PTHR45979:SF30">
    <property type="entry name" value="NUCLEOTIDYLTRANSFERASE"/>
    <property type="match status" value="1"/>
</dbReference>
<feature type="compositionally biased region" description="Polar residues" evidence="1">
    <location>
        <begin position="819"/>
        <end position="836"/>
    </location>
</feature>
<feature type="region of interest" description="Disordered" evidence="1">
    <location>
        <begin position="1765"/>
        <end position="1887"/>
    </location>
</feature>
<dbReference type="Gene3D" id="3.30.460.10">
    <property type="entry name" value="Beta Polymerase, domain 2"/>
    <property type="match status" value="1"/>
</dbReference>
<keyword evidence="4" id="KW-1185">Reference proteome</keyword>
<feature type="region of interest" description="Disordered" evidence="1">
    <location>
        <begin position="963"/>
        <end position="999"/>
    </location>
</feature>
<feature type="compositionally biased region" description="Basic and acidic residues" evidence="1">
    <location>
        <begin position="866"/>
        <end position="876"/>
    </location>
</feature>
<feature type="compositionally biased region" description="Polar residues" evidence="1">
    <location>
        <begin position="427"/>
        <end position="438"/>
    </location>
</feature>
<feature type="compositionally biased region" description="Polar residues" evidence="1">
    <location>
        <begin position="2334"/>
        <end position="2345"/>
    </location>
</feature>
<feature type="compositionally biased region" description="Basic residues" evidence="1">
    <location>
        <begin position="388"/>
        <end position="401"/>
    </location>
</feature>
<feature type="compositionally biased region" description="Low complexity" evidence="1">
    <location>
        <begin position="2272"/>
        <end position="2281"/>
    </location>
</feature>
<feature type="compositionally biased region" description="Polar residues" evidence="1">
    <location>
        <begin position="1170"/>
        <end position="1195"/>
    </location>
</feature>
<feature type="region of interest" description="Disordered" evidence="1">
    <location>
        <begin position="1287"/>
        <end position="1312"/>
    </location>
</feature>
<feature type="region of interest" description="Disordered" evidence="1">
    <location>
        <begin position="1089"/>
        <end position="1110"/>
    </location>
</feature>
<feature type="region of interest" description="Disordered" evidence="1">
    <location>
        <begin position="2033"/>
        <end position="2061"/>
    </location>
</feature>
<feature type="region of interest" description="Disordered" evidence="1">
    <location>
        <begin position="567"/>
        <end position="599"/>
    </location>
</feature>
<dbReference type="SUPFAM" id="SSF81631">
    <property type="entry name" value="PAP/OAS1 substrate-binding domain"/>
    <property type="match status" value="1"/>
</dbReference>
<evidence type="ECO:0000313" key="3">
    <source>
        <dbReference type="EMBL" id="GAX73901.1"/>
    </source>
</evidence>
<dbReference type="InterPro" id="IPR058920">
    <property type="entry name" value="PAP-OAS1-bd-rel"/>
</dbReference>
<feature type="region of interest" description="Disordered" evidence="1">
    <location>
        <begin position="2190"/>
        <end position="2222"/>
    </location>
</feature>
<feature type="region of interest" description="Disordered" evidence="1">
    <location>
        <begin position="632"/>
        <end position="725"/>
    </location>
</feature>
<feature type="region of interest" description="Disordered" evidence="1">
    <location>
        <begin position="2385"/>
        <end position="2426"/>
    </location>
</feature>
<feature type="region of interest" description="Disordered" evidence="1">
    <location>
        <begin position="866"/>
        <end position="886"/>
    </location>
</feature>
<feature type="region of interest" description="Disordered" evidence="1">
    <location>
        <begin position="819"/>
        <end position="842"/>
    </location>
</feature>
<organism evidence="3 4">
    <name type="scientific">Chlamydomonas eustigma</name>
    <dbReference type="NCBI Taxonomy" id="1157962"/>
    <lineage>
        <taxon>Eukaryota</taxon>
        <taxon>Viridiplantae</taxon>
        <taxon>Chlorophyta</taxon>
        <taxon>core chlorophytes</taxon>
        <taxon>Chlorophyceae</taxon>
        <taxon>CS clade</taxon>
        <taxon>Chlamydomonadales</taxon>
        <taxon>Chlamydomonadaceae</taxon>
        <taxon>Chlamydomonas</taxon>
    </lineage>
</organism>
<proteinExistence type="predicted"/>
<comment type="caution">
    <text evidence="3">The sequence shown here is derived from an EMBL/GenBank/DDBJ whole genome shotgun (WGS) entry which is preliminary data.</text>
</comment>
<protein>
    <recommendedName>
        <fullName evidence="2">PAP/OAS1 substrate-binding-related domain-containing protein</fullName>
    </recommendedName>
</protein>
<feature type="compositionally biased region" description="Polar residues" evidence="1">
    <location>
        <begin position="568"/>
        <end position="586"/>
    </location>
</feature>
<dbReference type="OrthoDB" id="273917at2759"/>
<dbReference type="PANTHER" id="PTHR45979">
    <property type="entry name" value="PAP/OAS1 SUBSTRATE-BINDING DOMAIN SUPERFAMILY"/>
    <property type="match status" value="1"/>
</dbReference>
<sequence length="2441" mass="258164">MASAGQHEDSRDRAQTHLSQKFSSLLRDRTEQLISRIKPAQHSEARRKGVADFVTGLIVRCFAPLPVSACTFGSVPLKTYLPDGDIDLSIFTSEHSLRDTWAIKLQGKLEEEQKNPRAQYMIGEINVINAEVKLLKCLVDNIVVDISFNQIGGLCTLTFLESIDRRVDQDHFFKKSIILVKAWCYYESRVLGAHHGLISTYALETLVLYIFNCYHRQLSNPLEVLHRFLIEFSEFDWEHYCLSIQGPIPLASFPDFKVESTSELLEDPLLPEEEMSSIIEQYSSPQAISSSQKTFVVKSFNIMDQLLHTNNLGRSVSKANFLRIRRAFGHGAKTLAAIMEKDGEQAVEALDNFFRNAWNAQRPHRYARDAYVVPPDSRSPHSNQHNNHLQHHPFTRPHNSHQRPMTPGMSSSPEDPTLNPEDPTRPSFLSSNKATSAPPSVIDMPVVNTSVAAIASAAYDSNRHAAEDGSFQHAVLQPLNLHSVALPHSSDMLAHAAAWEALRQHTVHSAYAQQLHAQMGAEALQQDQQHVHQSLTLQQDQQHVHQSLTLQQAAWNAAWLAASGFNKPASQQVPETSTERTPTSDPLTEKDANEESSDAGLLASEASFADDSKGLASEASFAPALAVSNDSLDQEQNPAGLDPADLDPAGESVMDPGPVGILPPPPSSIPPLLLQVRPPEPAAPRPSVDLYHPSTSPTYSPRKSSLHASDPHDRPTGRSLQTSPKAVRTVATFIPLHQQGSGFLPPALQGMQYLLPHPHQGYLFCPQLLQHQHLQHQHLNFQPFVNNHGTSFKSGHQITDSLTQTSVMSHPANTMQPEMKQASASASGDNVGNAQASGDEGRDISEGLITLPAGIKDDNSHVEEAVGPRSTQEMEKSVTSPSGQPGQVMIPPAVIWQQADQLQLLEQGSLPLIFTPTSSIASYVRPPCISDSVGAVPSQTMAGVHQVVDPAMSDTGLLNLGPTAQQAAASSSGVPGSMMPQAPATELLTPPASTEFSGSFEHEDVDFPDVVTLNPDQSDLIASNREPSLSCQDVLLPSVALAEPVAEAAVQQPFALHEPHLIPGFGMYLSRDGMEHSLALLAGTSPPSRLPVNLPPPPPPALAHNIQHSPPSWSFPAAYQRLLQQQQQQQQQADARALNAYHNQNHQVQLQQHQQYQQQYQQYISDNALSTSPTASQQGRRSNASVSGQSDSSSLEMMLSRCSHPDSDTLAGDWERLTNSLHVARFCLTSAAPAAAAAAVAAASPMSPAPADPAVLVPSPSPDVSNLTHLAGSTENCADFSLTVLGSASPEQPPSTVHITPSLTADTTGHDQTEQCQTHLDSEESSTILHEAGKELSFSDCSSQTIDPGSAGDATAAAGLPAEAAATAALAMTSVTAAAAASNAANHVDPSPLPASGLVEARRLVDQQDPIKVVTGEMNSSLNPLIHDAPAGPLIHPYQVPALLSTPVNPDNTPRPVIFPPLHASDIESSVTAAAFVTSIPPPPPPPPPAGVLPFLGSKVPLNGSSTSSTSTSDGTALGRRPQAAVMSRSNSSAASFNHAPPRPARFVSMPPSTSGQGSHQQHLPPGTTSGSAGGNVNLDQQWQQQRHLKGPPFSRESMPIYLSGHQTGTHPGTGEHAGITRHLERVMSSDPPQRGQQLHPAMMALPPFGVGLMPYFMHMPMSAEAYNAAASNSVHQQQRQQQQAHHQLSAVMPQLHALQVPGGVMMMSPALPVMDLSGLNMATLAHLGMPLIPAAMGSMQAASSSAAVMWQQQQQSMSLMPMRAGSIPLSSSGSAPPSVDQTAALPSQAHMRRRGSSASGGGGGNSIEGTMSSNSGRISPSVSFTSSNGSAPPPHCPLVGSHDASGRFQQQQRRPVLPMPRSHPIQAQQTGSPYSTMPPPLPPQQYHQQPQQKQILLAANWEDAAPFHNTASPTAAPLLNLVPADTAASVASAASVVSRHPQSSGGHVLPPGAEMPLRRVSADVGGGTRIPANIESGLSTLPTGIASHQSLGGSKRLPAPPTAVAAVLSGADIERLAAQQAAAAATAGGLPAGLERIPPSNDDIQPGTTSQLHQRSRQNLSVLTSAPSADHHLGDHHATEVSLLPYSPGTAVAAGASPVLSGSQLLGSTAPHPVVSFTHMSVDSLTSRGGAATASSSSTLPHSANTARSFSLNHRADSSLAAAAATAGVTTSENALYIPAQAQQYLQQAPTASGLQTRQHRLTSETGLAQGRSDREAGTTRGDAQLLRKSAGGPEQQQQHVKKGAVFAGNTRHSGSTTVAGTVTVLPLSPGSTGSGSFSPQGALHQSDAGVGAQHKQQQQQHAMYQRRSHHAGDGNEGRAQRQAKDGLRRQRPTNVSGDVSFNSKEGGGLSNSRRHSMDHLIPSKAVESPLPLSDMSEFPALGCSIPAADTRDSNAAGRRGGRGGEESFTAPTTPTVTTPSSPASAISQVYSAGAAGGTL</sequence>
<feature type="compositionally biased region" description="Polar residues" evidence="1">
    <location>
        <begin position="963"/>
        <end position="974"/>
    </location>
</feature>
<feature type="compositionally biased region" description="Polar residues" evidence="1">
    <location>
        <begin position="1769"/>
        <end position="1786"/>
    </location>
</feature>
<feature type="compositionally biased region" description="Polar residues" evidence="1">
    <location>
        <begin position="1866"/>
        <end position="1876"/>
    </location>
</feature>
<feature type="compositionally biased region" description="Polar residues" evidence="1">
    <location>
        <begin position="693"/>
        <end position="707"/>
    </location>
</feature>
<feature type="compositionally biased region" description="Polar residues" evidence="1">
    <location>
        <begin position="1287"/>
        <end position="1307"/>
    </location>
</feature>
<feature type="compositionally biased region" description="Low complexity" evidence="1">
    <location>
        <begin position="2411"/>
        <end position="2426"/>
    </location>
</feature>
<feature type="region of interest" description="Disordered" evidence="1">
    <location>
        <begin position="372"/>
        <end position="442"/>
    </location>
</feature>
<accession>A0A250WSX6</accession>
<dbReference type="Gene3D" id="1.10.1410.10">
    <property type="match status" value="1"/>
</dbReference>
<feature type="domain" description="PAP/OAS1 substrate-binding-related" evidence="2">
    <location>
        <begin position="167"/>
        <end position="358"/>
    </location>
</feature>
<feature type="compositionally biased region" description="Polar residues" evidence="1">
    <location>
        <begin position="1808"/>
        <end position="1831"/>
    </location>
</feature>
<dbReference type="InterPro" id="IPR058921">
    <property type="entry name" value="PAP/OAS1-rel"/>
</dbReference>
<feature type="compositionally biased region" description="Basic and acidic residues" evidence="1">
    <location>
        <begin position="2312"/>
        <end position="2330"/>
    </location>
</feature>
<evidence type="ECO:0000313" key="4">
    <source>
        <dbReference type="Proteomes" id="UP000232323"/>
    </source>
</evidence>
<feature type="compositionally biased region" description="Polar residues" evidence="1">
    <location>
        <begin position="2043"/>
        <end position="2061"/>
    </location>
</feature>
<feature type="compositionally biased region" description="Pro residues" evidence="1">
    <location>
        <begin position="1480"/>
        <end position="1491"/>
    </location>
</feature>